<evidence type="ECO:0000313" key="2">
    <source>
        <dbReference type="Proteomes" id="UP000198284"/>
    </source>
</evidence>
<protein>
    <submittedName>
        <fullName evidence="1">Uncharacterized protein</fullName>
    </submittedName>
</protein>
<gene>
    <name evidence="1" type="ORF">SAMN06265795_108124</name>
</gene>
<reference evidence="1 2" key="1">
    <citation type="submission" date="2017-06" db="EMBL/GenBank/DDBJ databases">
        <authorList>
            <person name="Kim H.J."/>
            <person name="Triplett B.A."/>
        </authorList>
    </citation>
    <scope>NUCLEOTIDE SEQUENCE [LARGE SCALE GENOMIC DNA]</scope>
    <source>
        <strain evidence="1 2">U15</strain>
    </source>
</reference>
<name>A0A239I4L4_9BURK</name>
<sequence length="61" mass="6690">MFGSFILFTGDRFIAVRAYEILNSDARSTHTSMGVIRIDDAPVAWRNLAVQEGGAVESSQD</sequence>
<dbReference type="Proteomes" id="UP000198284">
    <property type="component" value="Unassembled WGS sequence"/>
</dbReference>
<accession>A0A239I4L4</accession>
<organism evidence="1 2">
    <name type="scientific">Noviherbaspirillum humi</name>
    <dbReference type="NCBI Taxonomy" id="1688639"/>
    <lineage>
        <taxon>Bacteria</taxon>
        <taxon>Pseudomonadati</taxon>
        <taxon>Pseudomonadota</taxon>
        <taxon>Betaproteobacteria</taxon>
        <taxon>Burkholderiales</taxon>
        <taxon>Oxalobacteraceae</taxon>
        <taxon>Noviherbaspirillum</taxon>
    </lineage>
</organism>
<dbReference type="EMBL" id="FZOT01000008">
    <property type="protein sequence ID" value="SNS88565.1"/>
    <property type="molecule type" value="Genomic_DNA"/>
</dbReference>
<evidence type="ECO:0000313" key="1">
    <source>
        <dbReference type="EMBL" id="SNS88565.1"/>
    </source>
</evidence>
<proteinExistence type="predicted"/>
<dbReference type="AlphaFoldDB" id="A0A239I4L4"/>
<keyword evidence="2" id="KW-1185">Reference proteome</keyword>